<reference evidence="8 9" key="1">
    <citation type="submission" date="2013-04" db="EMBL/GenBank/DDBJ databases">
        <title>The Genome Sequence of Sutterella wadsworthensis HGA0223.</title>
        <authorList>
            <consortium name="The Broad Institute Genomics Platform"/>
            <person name="Earl A."/>
            <person name="Ward D."/>
            <person name="Feldgarden M."/>
            <person name="Gevers D."/>
            <person name="Schmidt T.M."/>
            <person name="Dover J."/>
            <person name="Dai D."/>
            <person name="Walker B."/>
            <person name="Young S."/>
            <person name="Zeng Q."/>
            <person name="Gargeya S."/>
            <person name="Fitzgerald M."/>
            <person name="Haas B."/>
            <person name="Abouelleil A."/>
            <person name="Allen A.W."/>
            <person name="Alvarado L."/>
            <person name="Arachchi H.M."/>
            <person name="Berlin A.M."/>
            <person name="Chapman S.B."/>
            <person name="Gainer-Dewar J."/>
            <person name="Goldberg J."/>
            <person name="Griggs A."/>
            <person name="Gujja S."/>
            <person name="Hansen M."/>
            <person name="Howarth C."/>
            <person name="Imamovic A."/>
            <person name="Ireland A."/>
            <person name="Larimer J."/>
            <person name="McCowan C."/>
            <person name="Murphy C."/>
            <person name="Pearson M."/>
            <person name="Poon T.W."/>
            <person name="Priest M."/>
            <person name="Roberts A."/>
            <person name="Saif S."/>
            <person name="Shea T."/>
            <person name="Sisk P."/>
            <person name="Sykes S."/>
            <person name="Wortman J."/>
            <person name="Nusbaum C."/>
            <person name="Birren B."/>
        </authorList>
    </citation>
    <scope>NUCLEOTIDE SEQUENCE [LARGE SCALE GENOMIC DNA]</scope>
    <source>
        <strain evidence="8 9">HGA0223</strain>
    </source>
</reference>
<dbReference type="PROSITE" id="PS50983">
    <property type="entry name" value="FE_B12_PBP"/>
    <property type="match status" value="1"/>
</dbReference>
<evidence type="ECO:0000259" key="7">
    <source>
        <dbReference type="PROSITE" id="PS50983"/>
    </source>
</evidence>
<proteinExistence type="inferred from homology"/>
<dbReference type="InterPro" id="IPR002491">
    <property type="entry name" value="ABC_transptr_periplasmic_BD"/>
</dbReference>
<feature type="signal peptide" evidence="6">
    <location>
        <begin position="1"/>
        <end position="28"/>
    </location>
</feature>
<keyword evidence="4" id="KW-0406">Ion transport</keyword>
<keyword evidence="4" id="KW-0408">Iron</keyword>
<feature type="domain" description="Fe/B12 periplasmic-binding" evidence="7">
    <location>
        <begin position="55"/>
        <end position="320"/>
    </location>
</feature>
<feature type="chain" id="PRO_5004518723" description="Fe/B12 periplasmic-binding domain-containing protein" evidence="6">
    <location>
        <begin position="29"/>
        <end position="320"/>
    </location>
</feature>
<keyword evidence="4" id="KW-0410">Iron transport</keyword>
<evidence type="ECO:0000313" key="8">
    <source>
        <dbReference type="EMBL" id="EPD99919.1"/>
    </source>
</evidence>
<organism evidence="8 9">
    <name type="scientific">Sutterella wadsworthensis HGA0223</name>
    <dbReference type="NCBI Taxonomy" id="1203554"/>
    <lineage>
        <taxon>Bacteria</taxon>
        <taxon>Pseudomonadati</taxon>
        <taxon>Pseudomonadota</taxon>
        <taxon>Betaproteobacteria</taxon>
        <taxon>Burkholderiales</taxon>
        <taxon>Sutterellaceae</taxon>
        <taxon>Sutterella</taxon>
    </lineage>
</organism>
<evidence type="ECO:0000256" key="5">
    <source>
        <dbReference type="ARBA" id="ARBA00022729"/>
    </source>
</evidence>
<dbReference type="GO" id="GO:0030288">
    <property type="term" value="C:outer membrane-bounded periplasmic space"/>
    <property type="evidence" value="ECO:0007669"/>
    <property type="project" value="TreeGrafter"/>
</dbReference>
<evidence type="ECO:0000313" key="9">
    <source>
        <dbReference type="Proteomes" id="UP000014400"/>
    </source>
</evidence>
<comment type="similarity">
    <text evidence="2">Belongs to the bacterial solute-binding protein 8 family.</text>
</comment>
<dbReference type="Pfam" id="PF01497">
    <property type="entry name" value="Peripla_BP_2"/>
    <property type="match status" value="1"/>
</dbReference>
<dbReference type="AlphaFoldDB" id="S3CH93"/>
<evidence type="ECO:0000256" key="3">
    <source>
        <dbReference type="ARBA" id="ARBA00022448"/>
    </source>
</evidence>
<dbReference type="SUPFAM" id="SSF53807">
    <property type="entry name" value="Helical backbone' metal receptor"/>
    <property type="match status" value="1"/>
</dbReference>
<dbReference type="HOGENOM" id="CLU_038034_3_0_4"/>
<evidence type="ECO:0000256" key="2">
    <source>
        <dbReference type="ARBA" id="ARBA00008814"/>
    </source>
</evidence>
<gene>
    <name evidence="8" type="ORF">HMPREF1476_00723</name>
</gene>
<dbReference type="PANTHER" id="PTHR30532:SF28">
    <property type="entry name" value="PETROBACTIN-BINDING PROTEIN YCLQ"/>
    <property type="match status" value="1"/>
</dbReference>
<protein>
    <recommendedName>
        <fullName evidence="7">Fe/B12 periplasmic-binding domain-containing protein</fullName>
    </recommendedName>
</protein>
<evidence type="ECO:0000256" key="1">
    <source>
        <dbReference type="ARBA" id="ARBA00004196"/>
    </source>
</evidence>
<dbReference type="InterPro" id="IPR051313">
    <property type="entry name" value="Bact_iron-sidero_bind"/>
</dbReference>
<comment type="subcellular location">
    <subcellularLocation>
        <location evidence="1">Cell envelope</location>
    </subcellularLocation>
</comment>
<evidence type="ECO:0000256" key="4">
    <source>
        <dbReference type="ARBA" id="ARBA00022496"/>
    </source>
</evidence>
<dbReference type="GeneID" id="64061456"/>
<comment type="caution">
    <text evidence="8">The sequence shown here is derived from an EMBL/GenBank/DDBJ whole genome shotgun (WGS) entry which is preliminary data.</text>
</comment>
<dbReference type="GO" id="GO:1901678">
    <property type="term" value="P:iron coordination entity transport"/>
    <property type="evidence" value="ECO:0007669"/>
    <property type="project" value="UniProtKB-ARBA"/>
</dbReference>
<name>S3CH93_9BURK</name>
<evidence type="ECO:0000256" key="6">
    <source>
        <dbReference type="SAM" id="SignalP"/>
    </source>
</evidence>
<dbReference type="PANTHER" id="PTHR30532">
    <property type="entry name" value="IRON III DICITRATE-BINDING PERIPLASMIC PROTEIN"/>
    <property type="match status" value="1"/>
</dbReference>
<keyword evidence="3" id="KW-0813">Transport</keyword>
<dbReference type="EMBL" id="ATCF01000012">
    <property type="protein sequence ID" value="EPD99919.1"/>
    <property type="molecule type" value="Genomic_DNA"/>
</dbReference>
<accession>S3CH93</accession>
<keyword evidence="9" id="KW-1185">Reference proteome</keyword>
<dbReference type="Gene3D" id="3.40.50.1980">
    <property type="entry name" value="Nitrogenase molybdenum iron protein domain"/>
    <property type="match status" value="2"/>
</dbReference>
<dbReference type="STRING" id="1203554.HMPREF1476_00723"/>
<sequence length="320" mass="34458">MNATRRTVLIAGALSAITALSFSSAVFAASDLVEVQSLNAANKPITVAVPKNPQRIAVADFSVLDTLDHWGLGERIVALPQTTALPYLPQYFKKSKKVTNLGTLKEIDLEGLMAAEPDVIFISGRLAKKYDELSKIAPVVFMTADHEKGTFKSFSDNLMNLAKIFGKEAAAQADIDHFTGRIDRIRAASAGKTAVVGLVTSAHFNLLGNKARCALIGNEFGFQNVAQNANANHGNEASFELLLKLNPDYIFVLDRDSAIARPGAKVAADVMNNELVARTKAKAEGHIVYLSAASWYLADGGYTSMNLQFQDIEKALGLTK</sequence>
<dbReference type="PATRIC" id="fig|1203554.3.peg.715"/>
<keyword evidence="5 6" id="KW-0732">Signal</keyword>
<dbReference type="RefSeq" id="WP_016474066.1">
    <property type="nucleotide sequence ID" value="NZ_KE150480.1"/>
</dbReference>
<dbReference type="eggNOG" id="COG4607">
    <property type="taxonomic scope" value="Bacteria"/>
</dbReference>
<dbReference type="Proteomes" id="UP000014400">
    <property type="component" value="Unassembled WGS sequence"/>
</dbReference>